<feature type="transmembrane region" description="Helical" evidence="2">
    <location>
        <begin position="450"/>
        <end position="471"/>
    </location>
</feature>
<gene>
    <name evidence="3" type="ordered locus">FRAAL6112</name>
</gene>
<dbReference type="GO" id="GO:0004674">
    <property type="term" value="F:protein serine/threonine kinase activity"/>
    <property type="evidence" value="ECO:0007669"/>
    <property type="project" value="UniProtKB-KW"/>
</dbReference>
<dbReference type="HOGENOM" id="CLU_017733_0_0_11"/>
<dbReference type="AlphaFoldDB" id="Q0RCT8"/>
<feature type="transmembrane region" description="Helical" evidence="2">
    <location>
        <begin position="397"/>
        <end position="417"/>
    </location>
</feature>
<feature type="region of interest" description="Disordered" evidence="1">
    <location>
        <begin position="18"/>
        <end position="50"/>
    </location>
</feature>
<feature type="transmembrane region" description="Helical" evidence="2">
    <location>
        <begin position="92"/>
        <end position="108"/>
    </location>
</feature>
<keyword evidence="3" id="KW-0418">Kinase</keyword>
<feature type="transmembrane region" description="Helical" evidence="2">
    <location>
        <begin position="424"/>
        <end position="444"/>
    </location>
</feature>
<evidence type="ECO:0000313" key="4">
    <source>
        <dbReference type="Proteomes" id="UP000000657"/>
    </source>
</evidence>
<feature type="transmembrane region" description="Helical" evidence="2">
    <location>
        <begin position="524"/>
        <end position="541"/>
    </location>
</feature>
<protein>
    <submittedName>
        <fullName evidence="3">Serine/threonine protein kinase putative membrane protein</fullName>
    </submittedName>
</protein>
<feature type="transmembrane region" description="Helical" evidence="2">
    <location>
        <begin position="55"/>
        <end position="72"/>
    </location>
</feature>
<reference evidence="3 4" key="1">
    <citation type="journal article" date="2007" name="Genome Res.">
        <title>Genome characteristics of facultatively symbiotic Frankia sp. strains reflect host range and host plant biogeography.</title>
        <authorList>
            <person name="Normand P."/>
            <person name="Lapierre P."/>
            <person name="Tisa L.S."/>
            <person name="Gogarten J.P."/>
            <person name="Alloisio N."/>
            <person name="Bagnarol E."/>
            <person name="Bassi C.A."/>
            <person name="Berry A.M."/>
            <person name="Bickhart D.M."/>
            <person name="Choisne N."/>
            <person name="Couloux A."/>
            <person name="Cournoyer B."/>
            <person name="Cruveiller S."/>
            <person name="Daubin V."/>
            <person name="Demange N."/>
            <person name="Francino M.P."/>
            <person name="Goltsman E."/>
            <person name="Huang Y."/>
            <person name="Kopp O.R."/>
            <person name="Labarre L."/>
            <person name="Lapidus A."/>
            <person name="Lavire C."/>
            <person name="Marechal J."/>
            <person name="Martinez M."/>
            <person name="Mastronunzio J.E."/>
            <person name="Mullin B.C."/>
            <person name="Niemann J."/>
            <person name="Pujic P."/>
            <person name="Rawnsley T."/>
            <person name="Rouy Z."/>
            <person name="Schenowitz C."/>
            <person name="Sellstedt A."/>
            <person name="Tavares F."/>
            <person name="Tomkins J.P."/>
            <person name="Vallenet D."/>
            <person name="Valverde C."/>
            <person name="Wall L.G."/>
            <person name="Wang Y."/>
            <person name="Medigue C."/>
            <person name="Benson D.R."/>
        </authorList>
    </citation>
    <scope>NUCLEOTIDE SEQUENCE [LARGE SCALE GENOMIC DNA]</scope>
    <source>
        <strain evidence="4">DSM 45986 / CECT 9034 / ACN14a</strain>
    </source>
</reference>
<keyword evidence="4" id="KW-1185">Reference proteome</keyword>
<keyword evidence="2" id="KW-1133">Transmembrane helix</keyword>
<dbReference type="STRING" id="326424.FRAAL6112"/>
<dbReference type="EMBL" id="CT573213">
    <property type="protein sequence ID" value="CAJ64736.1"/>
    <property type="molecule type" value="Genomic_DNA"/>
</dbReference>
<proteinExistence type="predicted"/>
<dbReference type="KEGG" id="fal:FRAAL6112"/>
<evidence type="ECO:0000313" key="3">
    <source>
        <dbReference type="EMBL" id="CAJ64736.1"/>
    </source>
</evidence>
<feature type="transmembrane region" description="Helical" evidence="2">
    <location>
        <begin position="341"/>
        <end position="359"/>
    </location>
</feature>
<keyword evidence="2" id="KW-0812">Transmembrane</keyword>
<name>Q0RCT8_FRAAA</name>
<keyword evidence="3" id="KW-0808">Transferase</keyword>
<feature type="transmembrane region" description="Helical" evidence="2">
    <location>
        <begin position="168"/>
        <end position="185"/>
    </location>
</feature>
<accession>Q0RCT8</accession>
<feature type="transmembrane region" description="Helical" evidence="2">
    <location>
        <begin position="115"/>
        <end position="135"/>
    </location>
</feature>
<dbReference type="eggNOG" id="COG2244">
    <property type="taxonomic scope" value="Bacteria"/>
</dbReference>
<feature type="transmembrane region" description="Helical" evidence="2">
    <location>
        <begin position="192"/>
        <end position="211"/>
    </location>
</feature>
<dbReference type="Proteomes" id="UP000000657">
    <property type="component" value="Chromosome"/>
</dbReference>
<keyword evidence="2" id="KW-0472">Membrane</keyword>
<evidence type="ECO:0000256" key="2">
    <source>
        <dbReference type="SAM" id="Phobius"/>
    </source>
</evidence>
<feature type="transmembrane region" description="Helical" evidence="2">
    <location>
        <begin position="244"/>
        <end position="262"/>
    </location>
</feature>
<organism evidence="3 4">
    <name type="scientific">Frankia alni (strain DSM 45986 / CECT 9034 / ACN14a)</name>
    <dbReference type="NCBI Taxonomy" id="326424"/>
    <lineage>
        <taxon>Bacteria</taxon>
        <taxon>Bacillati</taxon>
        <taxon>Actinomycetota</taxon>
        <taxon>Actinomycetes</taxon>
        <taxon>Frankiales</taxon>
        <taxon>Frankiaceae</taxon>
        <taxon>Frankia</taxon>
    </lineage>
</organism>
<evidence type="ECO:0000256" key="1">
    <source>
        <dbReference type="SAM" id="MobiDB-lite"/>
    </source>
</evidence>
<keyword evidence="3" id="KW-0723">Serine/threonine-protein kinase</keyword>
<sequence length="690" mass="73843">MSRCPRWRGGSLVTTDAYTRPGKEAGERAEAVGTDRDAAAGRTASAAPGQTRGPAPVALLAVAAVLIGWAMAAADPHRIGALGIVDALDWRYAAGIVALAAAFVWELGAARPRTWLLASATCALVVAIYGVSPVVEQTSRLPTSWRHAGFINYIHDNGTVLHHYDARFSWPGFFAGVAVLMNTAGVGDASHLLLYASVVFMLAYLPCLAMIFRELGLSRRATWLALWLFLCADWADQEYLSPQGAAYLLSLVVLVIALRTSGRRAPVVGGSTGGGVRGRRDRLRALLDPPPPALGPRQQMALLGCAAVLAFAVVASHQLSPPLLTLLLVSLLLTGRLRGRGLVLLVPILFVGYFTFGAVDFWSGHLSVVTGDVGGVGGTVNQTLSNRVQGSPTHLRIAFLRIVVVGVLFAGAAIGSLRRRRWRLGAVAQAAAIAPFGLLALQSYGGEALLRAYLFALPFLCALCAAAFLPAPDPDFGALVRRGRRRGGLARRRPRARTAGSGEETVQLRIRRARPPRPELSRRLSALLLVVCTGAVAVQLVCRGGNEEFVWFSHEEVAATQELYDLAPTGSTIGVLNGFFPGQNDDLGRVSLINLESKCKPVVDPYQCALQLKPDYILITRAQDAYGRESESRPEKWAAADAASLERSAGYHRIRNSPDAIILAREVDGELRTSRVDASTRPVLSVDQEG</sequence>
<feature type="compositionally biased region" description="Basic and acidic residues" evidence="1">
    <location>
        <begin position="21"/>
        <end position="39"/>
    </location>
</feature>